<dbReference type="PANTHER" id="PTHR45642:SF46">
    <property type="entry name" value="OS06G0636700 PROTEIN"/>
    <property type="match status" value="1"/>
</dbReference>
<dbReference type="STRING" id="52838.A0A4S8J9R6"/>
<dbReference type="CDD" id="cd01837">
    <property type="entry name" value="SGNH_plant_lipase_like"/>
    <property type="match status" value="1"/>
</dbReference>
<feature type="transmembrane region" description="Helical" evidence="3">
    <location>
        <begin position="66"/>
        <end position="85"/>
    </location>
</feature>
<keyword evidence="4" id="KW-0732">Signal</keyword>
<dbReference type="InterPro" id="IPR035669">
    <property type="entry name" value="SGNH_plant_lipase-like"/>
</dbReference>
<evidence type="ECO:0000256" key="3">
    <source>
        <dbReference type="SAM" id="Phobius"/>
    </source>
</evidence>
<dbReference type="InterPro" id="IPR001087">
    <property type="entry name" value="GDSL"/>
</dbReference>
<feature type="chain" id="PRO_5020222598" description="SGNH hydrolase-type esterase domain-containing protein" evidence="4">
    <location>
        <begin position="29"/>
        <end position="397"/>
    </location>
</feature>
<dbReference type="InterPro" id="IPR050592">
    <property type="entry name" value="GDSL_lipolytic_enzyme"/>
</dbReference>
<reference evidence="5 6" key="1">
    <citation type="journal article" date="2019" name="Nat. Plants">
        <title>Genome sequencing of Musa balbisiana reveals subgenome evolution and function divergence in polyploid bananas.</title>
        <authorList>
            <person name="Yao X."/>
        </authorList>
    </citation>
    <scope>NUCLEOTIDE SEQUENCE [LARGE SCALE GENOMIC DNA]</scope>
    <source>
        <strain evidence="6">cv. DH-PKW</strain>
        <tissue evidence="5">Leaves</tissue>
    </source>
</reference>
<evidence type="ECO:0000256" key="4">
    <source>
        <dbReference type="SAM" id="SignalP"/>
    </source>
</evidence>
<evidence type="ECO:0000256" key="1">
    <source>
        <dbReference type="ARBA" id="ARBA00008668"/>
    </source>
</evidence>
<evidence type="ECO:0000313" key="6">
    <source>
        <dbReference type="Proteomes" id="UP000317650"/>
    </source>
</evidence>
<dbReference type="Pfam" id="PF00657">
    <property type="entry name" value="Lipase_GDSL"/>
    <property type="match status" value="1"/>
</dbReference>
<dbReference type="GO" id="GO:0016788">
    <property type="term" value="F:hydrolase activity, acting on ester bonds"/>
    <property type="evidence" value="ECO:0007669"/>
    <property type="project" value="InterPro"/>
</dbReference>
<protein>
    <recommendedName>
        <fullName evidence="7">SGNH hydrolase-type esterase domain-containing protein</fullName>
    </recommendedName>
</protein>
<feature type="transmembrane region" description="Helical" evidence="3">
    <location>
        <begin position="115"/>
        <end position="137"/>
    </location>
</feature>
<dbReference type="AlphaFoldDB" id="A0A4S8J9R6"/>
<feature type="compositionally biased region" description="Polar residues" evidence="2">
    <location>
        <begin position="144"/>
        <end position="158"/>
    </location>
</feature>
<accession>A0A4S8J9R6</accession>
<dbReference type="Gene3D" id="3.40.50.1110">
    <property type="entry name" value="SGNH hydrolase"/>
    <property type="match status" value="2"/>
</dbReference>
<dbReference type="EMBL" id="PYDT01000006">
    <property type="protein sequence ID" value="THU58265.1"/>
    <property type="molecule type" value="Genomic_DNA"/>
</dbReference>
<comment type="similarity">
    <text evidence="1">Belongs to the 'GDSL' lipolytic enzyme family.</text>
</comment>
<dbReference type="Proteomes" id="UP000317650">
    <property type="component" value="Chromosome 3"/>
</dbReference>
<evidence type="ECO:0008006" key="7">
    <source>
        <dbReference type="Google" id="ProtNLM"/>
    </source>
</evidence>
<gene>
    <name evidence="5" type="ORF">C4D60_Mb03t12360</name>
</gene>
<evidence type="ECO:0000313" key="5">
    <source>
        <dbReference type="EMBL" id="THU58265.1"/>
    </source>
</evidence>
<evidence type="ECO:0000256" key="2">
    <source>
        <dbReference type="SAM" id="MobiDB-lite"/>
    </source>
</evidence>
<feature type="region of interest" description="Disordered" evidence="2">
    <location>
        <begin position="144"/>
        <end position="172"/>
    </location>
</feature>
<proteinExistence type="inferred from homology"/>
<comment type="caution">
    <text evidence="5">The sequence shown here is derived from an EMBL/GenBank/DDBJ whole genome shotgun (WGS) entry which is preliminary data.</text>
</comment>
<feature type="signal peptide" evidence="4">
    <location>
        <begin position="1"/>
        <end position="28"/>
    </location>
</feature>
<sequence>MASRFRNLFFHHLLHLLLLLCLPSLAAASARVPAIIVFGDSTVDAGNNNQIKTVLKSNFSPYGRDIYPHSLISCCCLPSSILYNVSLPKTHHLLKALHNLRRLPHAPMASRFRNLFFHHLLHLLLLLCLPSLAAASARVPATPLSSSATLPWTPATTTRSRRPYGRDIAGGRPTGRFCNGRLATDFISEALGLPPLVPAYLDPDYGIKDFAQGVCFASAGTGLDNATSDVLSVIPVWQEVEYFKEYRRRLGRHVGKARAMHIIREAVYIVSIGTNDFLENYYSYVTGRFREFKVEEFEDFLIDRAADFLTAIYTLGARKISFTSLGAMGCLPLERTTNVLHGGDCIEEYNKVARDFNVKLQALIHRLCSSLPGLKLRYAPVYDGLLRIIQNPSAYGE</sequence>
<organism evidence="5 6">
    <name type="scientific">Musa balbisiana</name>
    <name type="common">Banana</name>
    <dbReference type="NCBI Taxonomy" id="52838"/>
    <lineage>
        <taxon>Eukaryota</taxon>
        <taxon>Viridiplantae</taxon>
        <taxon>Streptophyta</taxon>
        <taxon>Embryophyta</taxon>
        <taxon>Tracheophyta</taxon>
        <taxon>Spermatophyta</taxon>
        <taxon>Magnoliopsida</taxon>
        <taxon>Liliopsida</taxon>
        <taxon>Zingiberales</taxon>
        <taxon>Musaceae</taxon>
        <taxon>Musa</taxon>
    </lineage>
</organism>
<dbReference type="InterPro" id="IPR036514">
    <property type="entry name" value="SGNH_hydro_sf"/>
</dbReference>
<keyword evidence="3" id="KW-0472">Membrane</keyword>
<keyword evidence="3" id="KW-1133">Transmembrane helix</keyword>
<keyword evidence="3" id="KW-0812">Transmembrane</keyword>
<dbReference type="PANTHER" id="PTHR45642">
    <property type="entry name" value="GDSL ESTERASE/LIPASE EXL3"/>
    <property type="match status" value="1"/>
</dbReference>
<name>A0A4S8J9R6_MUSBA</name>
<keyword evidence="6" id="KW-1185">Reference proteome</keyword>